<feature type="domain" description="DUF569" evidence="1">
    <location>
        <begin position="1"/>
        <end position="143"/>
    </location>
</feature>
<proteinExistence type="predicted"/>
<evidence type="ECO:0000259" key="2">
    <source>
        <dbReference type="Pfam" id="PF22932"/>
    </source>
</evidence>
<organism evidence="3 4">
    <name type="scientific">Vigna unguiculata</name>
    <name type="common">Cowpea</name>
    <dbReference type="NCBI Taxonomy" id="3917"/>
    <lineage>
        <taxon>Eukaryota</taxon>
        <taxon>Viridiplantae</taxon>
        <taxon>Streptophyta</taxon>
        <taxon>Embryophyta</taxon>
        <taxon>Tracheophyta</taxon>
        <taxon>Spermatophyta</taxon>
        <taxon>Magnoliopsida</taxon>
        <taxon>eudicotyledons</taxon>
        <taxon>Gunneridae</taxon>
        <taxon>Pentapetalae</taxon>
        <taxon>rosids</taxon>
        <taxon>fabids</taxon>
        <taxon>Fabales</taxon>
        <taxon>Fabaceae</taxon>
        <taxon>Papilionoideae</taxon>
        <taxon>50 kb inversion clade</taxon>
        <taxon>NPAAA clade</taxon>
        <taxon>indigoferoid/millettioid clade</taxon>
        <taxon>Phaseoleae</taxon>
        <taxon>Vigna</taxon>
    </lineage>
</organism>
<dbReference type="SUPFAM" id="SSF50405">
    <property type="entry name" value="Actin-crosslinking proteins"/>
    <property type="match status" value="2"/>
</dbReference>
<reference evidence="3 4" key="1">
    <citation type="submission" date="2019-04" db="EMBL/GenBank/DDBJ databases">
        <title>An improved genome assembly and genetic linkage map for asparagus bean, Vigna unguiculata ssp. sesquipedialis.</title>
        <authorList>
            <person name="Xia Q."/>
            <person name="Zhang R."/>
            <person name="Dong Y."/>
        </authorList>
    </citation>
    <scope>NUCLEOTIDE SEQUENCE [LARGE SCALE GENOMIC DNA]</scope>
    <source>
        <tissue evidence="3">Leaf</tissue>
    </source>
</reference>
<keyword evidence="4" id="KW-1185">Reference proteome</keyword>
<name>A0A4D6L2J0_VIGUN</name>
<dbReference type="CDD" id="cd23340">
    <property type="entry name" value="beta-trefoil_FSCN_ACP-like"/>
    <property type="match status" value="2"/>
</dbReference>
<evidence type="ECO:0000313" key="4">
    <source>
        <dbReference type="Proteomes" id="UP000501690"/>
    </source>
</evidence>
<dbReference type="EMBL" id="CP039346">
    <property type="protein sequence ID" value="QCD82690.1"/>
    <property type="molecule type" value="Genomic_DNA"/>
</dbReference>
<evidence type="ECO:0000259" key="1">
    <source>
        <dbReference type="Pfam" id="PF04601"/>
    </source>
</evidence>
<dbReference type="InterPro" id="IPR008999">
    <property type="entry name" value="Actin-crosslinking"/>
</dbReference>
<dbReference type="Proteomes" id="UP000501690">
    <property type="component" value="Linkage Group LG2"/>
</dbReference>
<protein>
    <submittedName>
        <fullName evidence="3">Actin cross-linking</fullName>
    </submittedName>
</protein>
<dbReference type="PANTHER" id="PTHR31205">
    <property type="entry name" value="ACTIN CROSS-LINKING PROTEIN (DUF569)"/>
    <property type="match status" value="1"/>
</dbReference>
<dbReference type="Gene3D" id="2.80.10.50">
    <property type="match status" value="2"/>
</dbReference>
<dbReference type="FunFam" id="2.80.10.50:FF:000067">
    <property type="entry name" value="BnaC05g19630D protein"/>
    <property type="match status" value="2"/>
</dbReference>
<evidence type="ECO:0000313" key="3">
    <source>
        <dbReference type="EMBL" id="QCD82690.1"/>
    </source>
</evidence>
<accession>A0A4D6L2J0</accession>
<feature type="domain" description="DUF569" evidence="1">
    <location>
        <begin position="190"/>
        <end position="331"/>
    </location>
</feature>
<dbReference type="Pfam" id="PF04601">
    <property type="entry name" value="DUF569"/>
    <property type="match status" value="2"/>
</dbReference>
<feature type="domain" description="DUF569" evidence="2">
    <location>
        <begin position="389"/>
        <end position="466"/>
    </location>
</feature>
<dbReference type="PANTHER" id="PTHR31205:SF69">
    <property type="entry name" value="ACTIN CROSS-LINKING PROTEIN (DUF569)"/>
    <property type="match status" value="1"/>
</dbReference>
<dbReference type="Pfam" id="PF22932">
    <property type="entry name" value="Ubiq_DUF_assoc"/>
    <property type="match status" value="1"/>
</dbReference>
<dbReference type="InterPro" id="IPR054726">
    <property type="entry name" value="Ubiq_DUF569-assoc"/>
</dbReference>
<dbReference type="InterPro" id="IPR007679">
    <property type="entry name" value="DUF569"/>
</dbReference>
<dbReference type="AlphaFoldDB" id="A0A4D6L2J0"/>
<gene>
    <name evidence="3" type="ORF">DEO72_LG2g3030</name>
</gene>
<sequence>MEYFNKAKAVKLRSHLGKYLVADDDHQKLRQSRNGSTGKAIWLVEEVKGKSHHVRLRNWNGRYLTATDAPFLLGVTGKKVVQGSLEEGWDGKLEWEPITEGFQVRLRSWCGKYLRGNGGTLPWRNSITHDDPYSSVTHDWILWGVEPLEFPDKLLSLPETRFSSEEPASPTSLSSLSQSTSSDSVFRSGMEFFHRAKVVRLRSHHDKYLLAEDDEESVTQDRNGSSKNSKWTVELIPEFDNLLRLKSCYGKYLTASNQPLLLGVTGRKVVQSMPRRLDSSVEWEPVREGAQVKLKTRYGNFLRANGGLPPWRNSVTHDIPHRTATQDWILWDVDVLEIHVVSPAPPPIPHSDSLDFDSSTPSAISIKSTTFSRQESTDSNVGSPPKLEGRTIYYHVAEDNGDVDDENVQGYSLVFKGNGVEQLTRKFEEETGLQGVIVCTRSPLNGKLYPLRLQLPPNNVTMQVVLVLPSSKVAKDFEEQGLL</sequence>